<keyword evidence="1" id="KW-1133">Transmembrane helix</keyword>
<gene>
    <name evidence="2" type="ORF">DUNSADRAFT_16051</name>
</gene>
<accession>A0ABQ7G4B4</accession>
<dbReference type="Proteomes" id="UP000815325">
    <property type="component" value="Unassembled WGS sequence"/>
</dbReference>
<feature type="transmembrane region" description="Helical" evidence="1">
    <location>
        <begin position="20"/>
        <end position="48"/>
    </location>
</feature>
<name>A0ABQ7G4B4_DUNSA</name>
<evidence type="ECO:0000256" key="1">
    <source>
        <dbReference type="SAM" id="Phobius"/>
    </source>
</evidence>
<keyword evidence="1" id="KW-0812">Transmembrane</keyword>
<dbReference type="EMBL" id="MU070157">
    <property type="protein sequence ID" value="KAF5829454.1"/>
    <property type="molecule type" value="Genomic_DNA"/>
</dbReference>
<organism evidence="2 3">
    <name type="scientific">Dunaliella salina</name>
    <name type="common">Green alga</name>
    <name type="synonym">Protococcus salinus</name>
    <dbReference type="NCBI Taxonomy" id="3046"/>
    <lineage>
        <taxon>Eukaryota</taxon>
        <taxon>Viridiplantae</taxon>
        <taxon>Chlorophyta</taxon>
        <taxon>core chlorophytes</taxon>
        <taxon>Chlorophyceae</taxon>
        <taxon>CS clade</taxon>
        <taxon>Chlamydomonadales</taxon>
        <taxon>Dunaliellaceae</taxon>
        <taxon>Dunaliella</taxon>
    </lineage>
</organism>
<comment type="caution">
    <text evidence="2">The sequence shown here is derived from an EMBL/GenBank/DDBJ whole genome shotgun (WGS) entry which is preliminary data.</text>
</comment>
<proteinExistence type="predicted"/>
<evidence type="ECO:0000313" key="3">
    <source>
        <dbReference type="Proteomes" id="UP000815325"/>
    </source>
</evidence>
<reference evidence="2" key="1">
    <citation type="submission" date="2017-08" db="EMBL/GenBank/DDBJ databases">
        <authorList>
            <person name="Polle J.E."/>
            <person name="Barry K."/>
            <person name="Cushman J."/>
            <person name="Schmutz J."/>
            <person name="Tran D."/>
            <person name="Hathwaick L.T."/>
            <person name="Yim W.C."/>
            <person name="Jenkins J."/>
            <person name="Mckie-Krisberg Z.M."/>
            <person name="Prochnik S."/>
            <person name="Lindquist E."/>
            <person name="Dockter R.B."/>
            <person name="Adam C."/>
            <person name="Molina H."/>
            <person name="Bunkerborg J."/>
            <person name="Jin E."/>
            <person name="Buchheim M."/>
            <person name="Magnuson J."/>
        </authorList>
    </citation>
    <scope>NUCLEOTIDE SEQUENCE</scope>
    <source>
        <strain evidence="2">CCAP 19/18</strain>
    </source>
</reference>
<keyword evidence="3" id="KW-1185">Reference proteome</keyword>
<protein>
    <submittedName>
        <fullName evidence="2">Uncharacterized protein</fullName>
    </submittedName>
</protein>
<evidence type="ECO:0000313" key="2">
    <source>
        <dbReference type="EMBL" id="KAF5829454.1"/>
    </source>
</evidence>
<keyword evidence="1" id="KW-0472">Membrane</keyword>
<sequence length="171" mass="18782">MGLLVRLLALEIISPFMVLYLPLFFLFLCATILSGVVGLAIDLIVIAADQARRQRQHIELAASAAQLGLGWACKQYAGLLLQGMRGAEQVLNGVGDMLQPLAFDLMQRQPLLAQILSPALYLSGQVSRAAEDVYTFVHDEIVPVALDMCERFPLVEELLLRHAYNSSADET</sequence>